<dbReference type="PRINTS" id="PR00364">
    <property type="entry name" value="DISEASERSIST"/>
</dbReference>
<dbReference type="EMBL" id="FOFT01000012">
    <property type="protein sequence ID" value="SES36570.1"/>
    <property type="molecule type" value="Genomic_DNA"/>
</dbReference>
<dbReference type="InterPro" id="IPR005158">
    <property type="entry name" value="BTAD"/>
</dbReference>
<dbReference type="Gene3D" id="1.25.40.10">
    <property type="entry name" value="Tetratricopeptide repeat domain"/>
    <property type="match status" value="2"/>
</dbReference>
<dbReference type="InterPro" id="IPR011990">
    <property type="entry name" value="TPR-like_helical_dom_sf"/>
</dbReference>
<dbReference type="AlphaFoldDB" id="A0A1H9WRL3"/>
<dbReference type="Proteomes" id="UP000199028">
    <property type="component" value="Unassembled WGS sequence"/>
</dbReference>
<proteinExistence type="predicted"/>
<dbReference type="GO" id="GO:0003677">
    <property type="term" value="F:DNA binding"/>
    <property type="evidence" value="ECO:0007669"/>
    <property type="project" value="UniProtKB-KW"/>
</dbReference>
<dbReference type="GO" id="GO:0043531">
    <property type="term" value="F:ADP binding"/>
    <property type="evidence" value="ECO:0007669"/>
    <property type="project" value="InterPro"/>
</dbReference>
<accession>A0A1H9WRL3</accession>
<protein>
    <submittedName>
        <fullName evidence="2">DNA-binding transcriptional activator of the SARP family</fullName>
    </submittedName>
</protein>
<keyword evidence="3" id="KW-1185">Reference proteome</keyword>
<name>A0A1H9WRL3_9PSEU</name>
<gene>
    <name evidence="2" type="ORF">SAMN05216195_112165</name>
</gene>
<evidence type="ECO:0000259" key="1">
    <source>
        <dbReference type="SMART" id="SM01043"/>
    </source>
</evidence>
<sequence length="897" mass="97190">MQFLGPPRVLVGGLPVDLQRRPVEVLAFVALSEGLCVGYPRLCDAFGATSSTIRGHAHELRKVLGPEVIPPRGGGLRLRIELERIDVVRYESLLASTRFLEGEDKLPALREALGLWRPGRLFPDCEPLASHADRLDESRRTAHLKLVDAEIRCGEPHSAVASAERARELWPVDEAVCEALFRALAAAGRGCEIDAAFHRYAADAQREGLVVRGGVRAAARDYQRAGKPVTAKPYSAPYQLPPFATALRGRDDELERLNVLLRDDVQPTQVVTITGPAGAGKTALAVGWATRTAGRFADGSLHVDLAGFSGRTPLLPEEVLATFVRAFGLDPVGWAIGDLISAYRSLLRERSVLVVLDNAASYEQVKDLIAVGPAARTIITSRSALHIPGACEVTLTPLSAHVGLRLLADLIGEDRVRAEPSAAEQLVTRCGALPLALRIVAARTSLRATHSLRTILGELCEAGAILKIRTASQPSLREAFAWSYRVLNRDAAKVSHVIALHPGGAVSTEVIAHLAGLPVCDVAEALDELLGAHIVHPARGNRFAVHDMIREYALDEVETSEPEFAAGVREALLKYLLWSAVRCDQVLGSGRVLPAGEPESDVPLPCPATREEATAWLLAEHEAFKTVLEAPEFAAWQSFRWLLPAALCAFHTRSGLWGVSEQLLGAALEVDKSYLGHEEARFQAVNHRLMGLVLRKLGKRELAKHHLRQSVRLAEEAGARLEVAHAHQLFAVVHEDQRQWDDVLAHCAAALPIYEELEDFRGIAHVLNAMVSADLAAGRLERAAARGAEALAAIALVRDDYGKASIHRNVLRVHREAGAWADMVEHGEAAALLYRADSPANEARVLVPVAEAYRWLGKDGDARVAAERARALLLALPHRRAGDEAALTRLVSVMSGS</sequence>
<reference evidence="3" key="1">
    <citation type="submission" date="2016-10" db="EMBL/GenBank/DDBJ databases">
        <authorList>
            <person name="Varghese N."/>
            <person name="Submissions S."/>
        </authorList>
    </citation>
    <scope>NUCLEOTIDE SEQUENCE [LARGE SCALE GENOMIC DNA]</scope>
    <source>
        <strain evidence="3">CGMCC 4.578</strain>
    </source>
</reference>
<dbReference type="PANTHER" id="PTHR47691:SF3">
    <property type="entry name" value="HTH-TYPE TRANSCRIPTIONAL REGULATOR RV0890C-RELATED"/>
    <property type="match status" value="1"/>
</dbReference>
<dbReference type="PANTHER" id="PTHR47691">
    <property type="entry name" value="REGULATOR-RELATED"/>
    <property type="match status" value="1"/>
</dbReference>
<feature type="domain" description="Bacterial transcriptional activator" evidence="1">
    <location>
        <begin position="85"/>
        <end position="223"/>
    </location>
</feature>
<dbReference type="InterPro" id="IPR027417">
    <property type="entry name" value="P-loop_NTPase"/>
</dbReference>
<organism evidence="2 3">
    <name type="scientific">Lentzea flaviverrucosa</name>
    <dbReference type="NCBI Taxonomy" id="200379"/>
    <lineage>
        <taxon>Bacteria</taxon>
        <taxon>Bacillati</taxon>
        <taxon>Actinomycetota</taxon>
        <taxon>Actinomycetes</taxon>
        <taxon>Pseudonocardiales</taxon>
        <taxon>Pseudonocardiaceae</taxon>
        <taxon>Lentzea</taxon>
    </lineage>
</organism>
<dbReference type="Gene3D" id="3.40.50.300">
    <property type="entry name" value="P-loop containing nucleotide triphosphate hydrolases"/>
    <property type="match status" value="1"/>
</dbReference>
<dbReference type="SUPFAM" id="SSF48452">
    <property type="entry name" value="TPR-like"/>
    <property type="match status" value="2"/>
</dbReference>
<dbReference type="SMART" id="SM01043">
    <property type="entry name" value="BTAD"/>
    <property type="match status" value="1"/>
</dbReference>
<dbReference type="Pfam" id="PF03704">
    <property type="entry name" value="BTAD"/>
    <property type="match status" value="1"/>
</dbReference>
<keyword evidence="2" id="KW-0238">DNA-binding</keyword>
<evidence type="ECO:0000313" key="3">
    <source>
        <dbReference type="Proteomes" id="UP000199028"/>
    </source>
</evidence>
<dbReference type="SUPFAM" id="SSF52540">
    <property type="entry name" value="P-loop containing nucleoside triphosphate hydrolases"/>
    <property type="match status" value="1"/>
</dbReference>
<evidence type="ECO:0000313" key="2">
    <source>
        <dbReference type="EMBL" id="SES36570.1"/>
    </source>
</evidence>